<dbReference type="PROSITE" id="PS00036">
    <property type="entry name" value="BZIP_BASIC"/>
    <property type="match status" value="1"/>
</dbReference>
<keyword evidence="5" id="KW-1185">Reference proteome</keyword>
<dbReference type="VEuPathDB" id="FungiDB:EYZ11_001090"/>
<dbReference type="InterPro" id="IPR052635">
    <property type="entry name" value="Sec_Metab_Biosynth_Reg"/>
</dbReference>
<evidence type="ECO:0000256" key="1">
    <source>
        <dbReference type="SAM" id="MobiDB-lite"/>
    </source>
</evidence>
<dbReference type="RefSeq" id="XP_033422322.1">
    <property type="nucleotide sequence ID" value="XM_033574304.1"/>
</dbReference>
<dbReference type="Proteomes" id="UP000308092">
    <property type="component" value="Unassembled WGS sequence"/>
</dbReference>
<feature type="region of interest" description="Disordered" evidence="1">
    <location>
        <begin position="283"/>
        <end position="302"/>
    </location>
</feature>
<feature type="domain" description="BZIP" evidence="2">
    <location>
        <begin position="23"/>
        <end position="38"/>
    </location>
</feature>
<dbReference type="InterPro" id="IPR004827">
    <property type="entry name" value="bZIP"/>
</dbReference>
<protein>
    <recommendedName>
        <fullName evidence="2">BZIP domain-containing protein</fullName>
    </recommendedName>
</protein>
<evidence type="ECO:0000313" key="4">
    <source>
        <dbReference type="EMBL" id="THC99452.1"/>
    </source>
</evidence>
<dbReference type="CDD" id="cd14688">
    <property type="entry name" value="bZIP_YAP"/>
    <property type="match status" value="1"/>
</dbReference>
<gene>
    <name evidence="3" type="ORF">ATNIH1004_009722</name>
    <name evidence="4" type="ORF">EYZ11_001090</name>
</gene>
<dbReference type="Gene3D" id="1.20.5.170">
    <property type="match status" value="1"/>
</dbReference>
<evidence type="ECO:0000313" key="3">
    <source>
        <dbReference type="EMBL" id="KAA8642960.1"/>
    </source>
</evidence>
<dbReference type="EMBL" id="SOSA01000018">
    <property type="protein sequence ID" value="THC99452.1"/>
    <property type="molecule type" value="Genomic_DNA"/>
</dbReference>
<feature type="compositionally biased region" description="Low complexity" evidence="1">
    <location>
        <begin position="142"/>
        <end position="154"/>
    </location>
</feature>
<dbReference type="GeneID" id="54332424"/>
<evidence type="ECO:0000313" key="6">
    <source>
        <dbReference type="Proteomes" id="UP000324241"/>
    </source>
</evidence>
<reference evidence="3 6" key="2">
    <citation type="submission" date="2019-08" db="EMBL/GenBank/DDBJ databases">
        <title>The genome sequence of a newly discovered highly antifungal drug resistant Aspergillus species, Aspergillus tanneri NIH 1004.</title>
        <authorList>
            <person name="Mounaud S."/>
            <person name="Singh I."/>
            <person name="Joardar V."/>
            <person name="Pakala S."/>
            <person name="Pakala S."/>
            <person name="Venepally P."/>
            <person name="Chung J.K."/>
            <person name="Losada L."/>
            <person name="Nierman W.C."/>
        </authorList>
    </citation>
    <scope>NUCLEOTIDE SEQUENCE [LARGE SCALE GENOMIC DNA]</scope>
    <source>
        <strain evidence="3 6">NIH1004</strain>
    </source>
</reference>
<proteinExistence type="predicted"/>
<dbReference type="GO" id="GO:0003700">
    <property type="term" value="F:DNA-binding transcription factor activity"/>
    <property type="evidence" value="ECO:0007669"/>
    <property type="project" value="InterPro"/>
</dbReference>
<dbReference type="OrthoDB" id="4496773at2759"/>
<dbReference type="PANTHER" id="PTHR39607">
    <property type="entry name" value="XANTHOCILLIN BIOSYNTHESIS CLUSTER TRANSCRIPTION FACTOR XANC-RELATED"/>
    <property type="match status" value="1"/>
</dbReference>
<feature type="compositionally biased region" description="Polar residues" evidence="1">
    <location>
        <begin position="293"/>
        <end position="302"/>
    </location>
</feature>
<feature type="compositionally biased region" description="Basic and acidic residues" evidence="1">
    <location>
        <begin position="1"/>
        <end position="10"/>
    </location>
</feature>
<organism evidence="4 5">
    <name type="scientific">Aspergillus tanneri</name>
    <dbReference type="NCBI Taxonomy" id="1220188"/>
    <lineage>
        <taxon>Eukaryota</taxon>
        <taxon>Fungi</taxon>
        <taxon>Dikarya</taxon>
        <taxon>Ascomycota</taxon>
        <taxon>Pezizomycotina</taxon>
        <taxon>Eurotiomycetes</taxon>
        <taxon>Eurotiomycetidae</taxon>
        <taxon>Eurotiales</taxon>
        <taxon>Aspergillaceae</taxon>
        <taxon>Aspergillus</taxon>
        <taxon>Aspergillus subgen. Circumdati</taxon>
    </lineage>
</organism>
<dbReference type="EMBL" id="QUQM01000005">
    <property type="protein sequence ID" value="KAA8642960.1"/>
    <property type="molecule type" value="Genomic_DNA"/>
</dbReference>
<accession>A0A4S3JVI7</accession>
<comment type="caution">
    <text evidence="4">The sequence shown here is derived from an EMBL/GenBank/DDBJ whole genome shotgun (WGS) entry which is preliminary data.</text>
</comment>
<evidence type="ECO:0000313" key="5">
    <source>
        <dbReference type="Proteomes" id="UP000308092"/>
    </source>
</evidence>
<dbReference type="AlphaFoldDB" id="A0A4S3JVI7"/>
<feature type="region of interest" description="Disordered" evidence="1">
    <location>
        <begin position="131"/>
        <end position="155"/>
    </location>
</feature>
<name>A0A4S3JVI7_9EURO</name>
<reference evidence="4 5" key="1">
    <citation type="submission" date="2019-03" db="EMBL/GenBank/DDBJ databases">
        <title>The genome sequence of a newly discovered highly antifungal drug resistant Aspergillus species, Aspergillus tanneri NIH 1004.</title>
        <authorList>
            <person name="Mounaud S."/>
            <person name="Singh I."/>
            <person name="Joardar V."/>
            <person name="Pakala S."/>
            <person name="Pakala S."/>
            <person name="Venepally P."/>
            <person name="Hoover J."/>
            <person name="Nierman W."/>
            <person name="Chung J."/>
            <person name="Losada L."/>
        </authorList>
    </citation>
    <scope>NUCLEOTIDE SEQUENCE [LARGE SCALE GENOMIC DNA]</scope>
    <source>
        <strain evidence="4 5">NIH1004</strain>
    </source>
</reference>
<dbReference type="PANTHER" id="PTHR39607:SF3">
    <property type="entry name" value="BZIP DOMAIN-CONTAINING PROTEIN"/>
    <property type="match status" value="1"/>
</dbReference>
<evidence type="ECO:0000259" key="2">
    <source>
        <dbReference type="PROSITE" id="PS00036"/>
    </source>
</evidence>
<dbReference type="Proteomes" id="UP000324241">
    <property type="component" value="Unassembled WGS sequence"/>
</dbReference>
<feature type="region of interest" description="Disordered" evidence="1">
    <location>
        <begin position="1"/>
        <end position="39"/>
    </location>
</feature>
<feature type="region of interest" description="Disordered" evidence="1">
    <location>
        <begin position="75"/>
        <end position="100"/>
    </location>
</feature>
<sequence>MRNQTIKEEQNDPMGQKQDPIERRRLQNRLSQRNHRRKIRDRIAKLQERVIASELRAAASLNGWGYPNLTGPPPIDHVSSYEAEGKNPSRASENTLHADPSYLSTPSGVCPTCSNSLGPIPIICSQPLTPPSIFDPAKETESPNSSPSSTMMNSPYDSGFNLTNPEISPTALNNYSVAELNAPLVSETWDGHANDSTFSYVATETSLPQIVQALGGEASRTKAVILIPQNPHSTGIPLTLAVSQLPTPVDSVGTAMSPMQTFTCPCQPQESFPGSGVGFVNSGGPPPPCPIHATQSVEHIPR</sequence>